<keyword evidence="2" id="KW-0732">Signal</keyword>
<protein>
    <submittedName>
        <fullName evidence="3">Uncharacterized protein</fullName>
    </submittedName>
</protein>
<feature type="transmembrane region" description="Helical" evidence="1">
    <location>
        <begin position="100"/>
        <end position="119"/>
    </location>
</feature>
<evidence type="ECO:0000256" key="2">
    <source>
        <dbReference type="SAM" id="SignalP"/>
    </source>
</evidence>
<sequence>MALASVAFLLFLGGGAAGAGAGAGGARPGAGGLLDKLSGDAPGGSCPGAPCTGGPGSKASAANVSFNRAHSFAAKQSSKISSKSTAAAAPARSPVPPNKGGVVSGGSITVFFFSILGAIRRTPHTWVRWWRARARVPPAGCCRAFCAGFRAARPLGAACETAEALGGTC</sequence>
<evidence type="ECO:0000313" key="3">
    <source>
        <dbReference type="EMBL" id="CAH0376300.1"/>
    </source>
</evidence>
<keyword evidence="1" id="KW-0812">Transmembrane</keyword>
<reference evidence="3" key="1">
    <citation type="submission" date="2021-11" db="EMBL/GenBank/DDBJ databases">
        <authorList>
            <consortium name="Genoscope - CEA"/>
            <person name="William W."/>
        </authorList>
    </citation>
    <scope>NUCLEOTIDE SEQUENCE</scope>
</reference>
<proteinExistence type="predicted"/>
<dbReference type="EMBL" id="CAKKNE010000005">
    <property type="protein sequence ID" value="CAH0376300.1"/>
    <property type="molecule type" value="Genomic_DNA"/>
</dbReference>
<accession>A0A8J2X2N3</accession>
<dbReference type="AlphaFoldDB" id="A0A8J2X2N3"/>
<feature type="chain" id="PRO_5035251941" evidence="2">
    <location>
        <begin position="18"/>
        <end position="169"/>
    </location>
</feature>
<organism evidence="3 4">
    <name type="scientific">Pelagomonas calceolata</name>
    <dbReference type="NCBI Taxonomy" id="35677"/>
    <lineage>
        <taxon>Eukaryota</taxon>
        <taxon>Sar</taxon>
        <taxon>Stramenopiles</taxon>
        <taxon>Ochrophyta</taxon>
        <taxon>Pelagophyceae</taxon>
        <taxon>Pelagomonadales</taxon>
        <taxon>Pelagomonadaceae</taxon>
        <taxon>Pelagomonas</taxon>
    </lineage>
</organism>
<evidence type="ECO:0000256" key="1">
    <source>
        <dbReference type="SAM" id="Phobius"/>
    </source>
</evidence>
<dbReference type="Proteomes" id="UP000789595">
    <property type="component" value="Unassembled WGS sequence"/>
</dbReference>
<keyword evidence="1" id="KW-1133">Transmembrane helix</keyword>
<feature type="signal peptide" evidence="2">
    <location>
        <begin position="1"/>
        <end position="17"/>
    </location>
</feature>
<keyword evidence="4" id="KW-1185">Reference proteome</keyword>
<evidence type="ECO:0000313" key="4">
    <source>
        <dbReference type="Proteomes" id="UP000789595"/>
    </source>
</evidence>
<comment type="caution">
    <text evidence="3">The sequence shown here is derived from an EMBL/GenBank/DDBJ whole genome shotgun (WGS) entry which is preliminary data.</text>
</comment>
<gene>
    <name evidence="3" type="ORF">PECAL_5P08730</name>
</gene>
<name>A0A8J2X2N3_9STRA</name>
<keyword evidence="1" id="KW-0472">Membrane</keyword>